<feature type="transmembrane region" description="Helical" evidence="7">
    <location>
        <begin position="291"/>
        <end position="309"/>
    </location>
</feature>
<protein>
    <submittedName>
        <fullName evidence="8">MFS transporter</fullName>
    </submittedName>
</protein>
<comment type="caution">
    <text evidence="8">The sequence shown here is derived from an EMBL/GenBank/DDBJ whole genome shotgun (WGS) entry which is preliminary data.</text>
</comment>
<dbReference type="AlphaFoldDB" id="A0A0A0N456"/>
<feature type="transmembrane region" description="Helical" evidence="7">
    <location>
        <begin position="56"/>
        <end position="74"/>
    </location>
</feature>
<evidence type="ECO:0000256" key="3">
    <source>
        <dbReference type="ARBA" id="ARBA00022692"/>
    </source>
</evidence>
<feature type="transmembrane region" description="Helical" evidence="7">
    <location>
        <begin position="228"/>
        <end position="253"/>
    </location>
</feature>
<evidence type="ECO:0000256" key="4">
    <source>
        <dbReference type="ARBA" id="ARBA00022989"/>
    </source>
</evidence>
<proteinExistence type="predicted"/>
<feature type="region of interest" description="Disordered" evidence="6">
    <location>
        <begin position="409"/>
        <end position="434"/>
    </location>
</feature>
<dbReference type="CDD" id="cd06173">
    <property type="entry name" value="MFS_MefA_like"/>
    <property type="match status" value="1"/>
</dbReference>
<dbReference type="Proteomes" id="UP000281594">
    <property type="component" value="Unassembled WGS sequence"/>
</dbReference>
<feature type="transmembrane region" description="Helical" evidence="7">
    <location>
        <begin position="151"/>
        <end position="173"/>
    </location>
</feature>
<dbReference type="InterPro" id="IPR011701">
    <property type="entry name" value="MFS"/>
</dbReference>
<evidence type="ECO:0000313" key="9">
    <source>
        <dbReference type="Proteomes" id="UP000281594"/>
    </source>
</evidence>
<feature type="transmembrane region" description="Helical" evidence="7">
    <location>
        <begin position="21"/>
        <end position="44"/>
    </location>
</feature>
<dbReference type="Gene3D" id="1.20.1250.20">
    <property type="entry name" value="MFS general substrate transporter like domains"/>
    <property type="match status" value="1"/>
</dbReference>
<feature type="transmembrane region" description="Helical" evidence="7">
    <location>
        <begin position="86"/>
        <end position="106"/>
    </location>
</feature>
<evidence type="ECO:0000256" key="1">
    <source>
        <dbReference type="ARBA" id="ARBA00004651"/>
    </source>
</evidence>
<dbReference type="EMBL" id="QYCY01000002">
    <property type="protein sequence ID" value="RLV74613.1"/>
    <property type="molecule type" value="Genomic_DNA"/>
</dbReference>
<name>A0A0A0N456_STRRN</name>
<keyword evidence="2" id="KW-1003">Cell membrane</keyword>
<feature type="compositionally biased region" description="Low complexity" evidence="6">
    <location>
        <begin position="415"/>
        <end position="426"/>
    </location>
</feature>
<evidence type="ECO:0000256" key="7">
    <source>
        <dbReference type="SAM" id="Phobius"/>
    </source>
</evidence>
<dbReference type="RefSeq" id="WP_020866654.1">
    <property type="nucleotide sequence ID" value="NC_022785.1"/>
</dbReference>
<keyword evidence="3 7" id="KW-0812">Transmembrane</keyword>
<dbReference type="PANTHER" id="PTHR23513:SF11">
    <property type="entry name" value="STAPHYLOFERRIN A TRANSPORTER"/>
    <property type="match status" value="1"/>
</dbReference>
<keyword evidence="4 7" id="KW-1133">Transmembrane helix</keyword>
<feature type="transmembrane region" description="Helical" evidence="7">
    <location>
        <begin position="315"/>
        <end position="340"/>
    </location>
</feature>
<feature type="transmembrane region" description="Helical" evidence="7">
    <location>
        <begin position="383"/>
        <end position="401"/>
    </location>
</feature>
<gene>
    <name evidence="8" type="ORF">D3C57_135345</name>
</gene>
<dbReference type="Pfam" id="PF07690">
    <property type="entry name" value="MFS_1"/>
    <property type="match status" value="1"/>
</dbReference>
<dbReference type="HOGENOM" id="CLU_034180_17_3_11"/>
<reference evidence="8 9" key="1">
    <citation type="journal article" date="2018" name="J. Biol. Chem.">
        <title>Discovery of the actinoplanic acid pathway in Streptomyces rapamycinicus reveals a genetically conserved synergism with rapamycin.</title>
        <authorList>
            <person name="Mrak P."/>
            <person name="Krastel P."/>
            <person name="Pivk Lukancic P."/>
            <person name="Tao J."/>
            <person name="Pistorius D."/>
            <person name="Moore C.M."/>
        </authorList>
    </citation>
    <scope>NUCLEOTIDE SEQUENCE [LARGE SCALE GENOMIC DNA]</scope>
    <source>
        <strain evidence="8 9">NRRL 5491</strain>
    </source>
</reference>
<feature type="transmembrane region" description="Helical" evidence="7">
    <location>
        <begin position="265"/>
        <end position="284"/>
    </location>
</feature>
<comment type="subcellular location">
    <subcellularLocation>
        <location evidence="1">Cell membrane</location>
        <topology evidence="1">Multi-pass membrane protein</topology>
    </subcellularLocation>
</comment>
<sequence>MTTPPAPRLRPRRPPWAGRNYTLLTTAAVVTGLGNAGALIAAAFAVLEAGGDGGDVGLVAAARTLPLVVFLLIGGAVADRLPRHRVMVAANSLNCLSQAAFAVLVLSGEARLWQMAVLSALGGTGQAFFAPAAEGMLLSSVNGEQAAGAFALFRMGMNGAQIGGAALGGALVAVVGPGWVLAVDAAAFAAAGALRSLLDVSAVARREPGGGMLGDLREGWREFVGRPWLWSIVVQFSVVNAVVGAAEAVFGPLVAEDHLGGARPWGLALAAFGAGTVLGGLLMVRWRPRRMLLAGSLCVLPLALPSAALAVPVPIAPLAVVMFLVGVSVEVFGVSWMTALHQEIPEDKLSRVSAYDWFGSVAMVPLAMALAGPAEEAFGRSASLWGCSALILALTLAVLTVPDVRRLRRSETKPVAEGGPAAAADPAPEPVSPR</sequence>
<accession>A0A0A0N456</accession>
<organism evidence="8 9">
    <name type="scientific">Streptomyces rapamycinicus (strain ATCC 29253 / DSM 41530 / NRRL 5491 / AYB-994)</name>
    <name type="common">Streptomyces hygroscopicus (strain ATCC 29253)</name>
    <dbReference type="NCBI Taxonomy" id="1343740"/>
    <lineage>
        <taxon>Bacteria</taxon>
        <taxon>Bacillati</taxon>
        <taxon>Actinomycetota</taxon>
        <taxon>Actinomycetes</taxon>
        <taxon>Kitasatosporales</taxon>
        <taxon>Streptomycetaceae</taxon>
        <taxon>Streptomyces</taxon>
        <taxon>Streptomyces violaceusniger group</taxon>
    </lineage>
</organism>
<dbReference type="GO" id="GO:0005886">
    <property type="term" value="C:plasma membrane"/>
    <property type="evidence" value="ECO:0007669"/>
    <property type="project" value="UniProtKB-SubCell"/>
</dbReference>
<dbReference type="GO" id="GO:0022857">
    <property type="term" value="F:transmembrane transporter activity"/>
    <property type="evidence" value="ECO:0007669"/>
    <property type="project" value="InterPro"/>
</dbReference>
<dbReference type="STRING" id="1343740.M271_08160"/>
<evidence type="ECO:0000256" key="2">
    <source>
        <dbReference type="ARBA" id="ARBA00022475"/>
    </source>
</evidence>
<dbReference type="PANTHER" id="PTHR23513">
    <property type="entry name" value="INTEGRAL MEMBRANE EFFLUX PROTEIN-RELATED"/>
    <property type="match status" value="1"/>
</dbReference>
<feature type="transmembrane region" description="Helical" evidence="7">
    <location>
        <begin position="352"/>
        <end position="371"/>
    </location>
</feature>
<keyword evidence="5 7" id="KW-0472">Membrane</keyword>
<evidence type="ECO:0000256" key="6">
    <source>
        <dbReference type="SAM" id="MobiDB-lite"/>
    </source>
</evidence>
<dbReference type="eggNOG" id="COG2814">
    <property type="taxonomic scope" value="Bacteria"/>
</dbReference>
<evidence type="ECO:0000256" key="5">
    <source>
        <dbReference type="ARBA" id="ARBA00023136"/>
    </source>
</evidence>
<evidence type="ECO:0000313" key="8">
    <source>
        <dbReference type="EMBL" id="RLV74613.1"/>
    </source>
</evidence>
<dbReference type="SUPFAM" id="SSF103473">
    <property type="entry name" value="MFS general substrate transporter"/>
    <property type="match status" value="1"/>
</dbReference>
<dbReference type="InterPro" id="IPR036259">
    <property type="entry name" value="MFS_trans_sf"/>
</dbReference>
<dbReference type="KEGG" id="src:M271_08160"/>